<keyword evidence="4" id="KW-1003">Cell membrane</keyword>
<dbReference type="AlphaFoldDB" id="A4J1Z5"/>
<evidence type="ECO:0000256" key="3">
    <source>
        <dbReference type="ARBA" id="ARBA00022448"/>
    </source>
</evidence>
<dbReference type="InterPro" id="IPR002657">
    <property type="entry name" value="BilAc:Na_symport/Acr3"/>
</dbReference>
<dbReference type="eggNOG" id="COG0798">
    <property type="taxonomic scope" value="Bacteria"/>
</dbReference>
<feature type="transmembrane region" description="Helical" evidence="8">
    <location>
        <begin position="178"/>
        <end position="200"/>
    </location>
</feature>
<feature type="transmembrane region" description="Helical" evidence="8">
    <location>
        <begin position="53"/>
        <end position="70"/>
    </location>
</feature>
<name>A4J1Z5_DESRM</name>
<evidence type="ECO:0000256" key="6">
    <source>
        <dbReference type="ARBA" id="ARBA00022989"/>
    </source>
</evidence>
<dbReference type="KEGG" id="drm:Dred_0554"/>
<protein>
    <submittedName>
        <fullName evidence="9">Bile acid:sodium symporter</fullName>
    </submittedName>
</protein>
<comment type="subcellular location">
    <subcellularLocation>
        <location evidence="1">Cell membrane</location>
        <topology evidence="1">Multi-pass membrane protein</topology>
    </subcellularLocation>
</comment>
<evidence type="ECO:0000256" key="8">
    <source>
        <dbReference type="SAM" id="Phobius"/>
    </source>
</evidence>
<dbReference type="GO" id="GO:0005886">
    <property type="term" value="C:plasma membrane"/>
    <property type="evidence" value="ECO:0007669"/>
    <property type="project" value="UniProtKB-SubCell"/>
</dbReference>
<evidence type="ECO:0000313" key="10">
    <source>
        <dbReference type="Proteomes" id="UP000001556"/>
    </source>
</evidence>
<feature type="transmembrane region" description="Helical" evidence="8">
    <location>
        <begin position="114"/>
        <end position="133"/>
    </location>
</feature>
<keyword evidence="7 8" id="KW-0472">Membrane</keyword>
<dbReference type="PANTHER" id="PTHR43057">
    <property type="entry name" value="ARSENITE EFFLUX TRANSPORTER"/>
    <property type="match status" value="1"/>
</dbReference>
<evidence type="ECO:0000256" key="2">
    <source>
        <dbReference type="ARBA" id="ARBA00010110"/>
    </source>
</evidence>
<evidence type="ECO:0000256" key="7">
    <source>
        <dbReference type="ARBA" id="ARBA00023136"/>
    </source>
</evidence>
<feature type="transmembrane region" description="Helical" evidence="8">
    <location>
        <begin position="221"/>
        <end position="240"/>
    </location>
</feature>
<feature type="transmembrane region" description="Helical" evidence="8">
    <location>
        <begin position="280"/>
        <end position="301"/>
    </location>
</feature>
<gene>
    <name evidence="9" type="ordered locus">Dred_0554</name>
</gene>
<proteinExistence type="inferred from homology"/>
<dbReference type="Pfam" id="PF01758">
    <property type="entry name" value="SBF"/>
    <property type="match status" value="1"/>
</dbReference>
<organism evidence="9 10">
    <name type="scientific">Desulforamulus reducens (strain ATCC BAA-1160 / DSM 100696 / MI-1)</name>
    <name type="common">Desulfotomaculum reducens</name>
    <dbReference type="NCBI Taxonomy" id="349161"/>
    <lineage>
        <taxon>Bacteria</taxon>
        <taxon>Bacillati</taxon>
        <taxon>Bacillota</taxon>
        <taxon>Clostridia</taxon>
        <taxon>Eubacteriales</taxon>
        <taxon>Peptococcaceae</taxon>
        <taxon>Desulforamulus</taxon>
    </lineage>
</organism>
<dbReference type="InterPro" id="IPR004706">
    <property type="entry name" value="Arsenical-R_Acr3"/>
</dbReference>
<dbReference type="EMBL" id="CP000612">
    <property type="protein sequence ID" value="ABO49098.1"/>
    <property type="molecule type" value="Genomic_DNA"/>
</dbReference>
<dbReference type="Gene3D" id="1.20.1530.20">
    <property type="match status" value="1"/>
</dbReference>
<evidence type="ECO:0000256" key="5">
    <source>
        <dbReference type="ARBA" id="ARBA00022692"/>
    </source>
</evidence>
<dbReference type="STRING" id="349161.Dred_0554"/>
<evidence type="ECO:0000256" key="1">
    <source>
        <dbReference type="ARBA" id="ARBA00004651"/>
    </source>
</evidence>
<dbReference type="HOGENOM" id="CLU_022869_1_0_9"/>
<dbReference type="Proteomes" id="UP000001556">
    <property type="component" value="Chromosome"/>
</dbReference>
<feature type="transmembrane region" description="Helical" evidence="8">
    <location>
        <begin position="246"/>
        <end position="268"/>
    </location>
</feature>
<dbReference type="GO" id="GO:0015297">
    <property type="term" value="F:antiporter activity"/>
    <property type="evidence" value="ECO:0007669"/>
    <property type="project" value="InterPro"/>
</dbReference>
<keyword evidence="3" id="KW-0813">Transport</keyword>
<feature type="transmembrane region" description="Helical" evidence="8">
    <location>
        <begin position="145"/>
        <end position="166"/>
    </location>
</feature>
<comment type="similarity">
    <text evidence="2">Belongs to the arsenical resistance-3 (ACR3) (TC 2.A.59) family.</text>
</comment>
<keyword evidence="10" id="KW-1185">Reference proteome</keyword>
<feature type="transmembrane region" description="Helical" evidence="8">
    <location>
        <begin position="82"/>
        <end position="102"/>
    </location>
</feature>
<reference evidence="9 10" key="1">
    <citation type="submission" date="2007-03" db="EMBL/GenBank/DDBJ databases">
        <title>Complete sequence of Desulfotomaculum reducens MI-1.</title>
        <authorList>
            <consortium name="US DOE Joint Genome Institute"/>
            <person name="Copeland A."/>
            <person name="Lucas S."/>
            <person name="Lapidus A."/>
            <person name="Barry K."/>
            <person name="Detter J.C."/>
            <person name="Glavina del Rio T."/>
            <person name="Hammon N."/>
            <person name="Israni S."/>
            <person name="Dalin E."/>
            <person name="Tice H."/>
            <person name="Pitluck S."/>
            <person name="Sims D."/>
            <person name="Brettin T."/>
            <person name="Bruce D."/>
            <person name="Han C."/>
            <person name="Tapia R."/>
            <person name="Schmutz J."/>
            <person name="Larimer F."/>
            <person name="Land M."/>
            <person name="Hauser L."/>
            <person name="Kyrpides N."/>
            <person name="Kim E."/>
            <person name="Tebo B.M."/>
            <person name="Richardson P."/>
        </authorList>
    </citation>
    <scope>NUCLEOTIDE SEQUENCE [LARGE SCALE GENOMIC DNA]</scope>
    <source>
        <strain evidence="9 10">MI-1</strain>
    </source>
</reference>
<keyword evidence="5 8" id="KW-0812">Transmembrane</keyword>
<keyword evidence="6 8" id="KW-1133">Transmembrane helix</keyword>
<evidence type="ECO:0000256" key="4">
    <source>
        <dbReference type="ARBA" id="ARBA00022475"/>
    </source>
</evidence>
<sequence>MPLPPFMKCLQGDDFVGVFKAINKHMIKFLMLAVVLGLIVGAMVPGLGQRLQVLYPFSLFVMLYPMMVGIKLGEVSGAAKRLGFMTVVILFNYLASPLLAAFLAKTFLGSYPDFAVGLILTGVVPCAGMIVAWTGLAKGNAPMTLVITVVSLLAGIFLIPTWMLALAGQYVPVNALQMLKTILITIVGPLILGNLTRIWLVKRLGPQKFMELKPIFPGISALGMYSVFFISMCAEAVNLIQHPQYLLTISVPLVIFYLLLFSGSVLYARLAKINYGDMVALTYGVSGKNISIALALAVMFFSPLTVMIIAVKPLIQVCFMAGFFKLTPKLKEYWERVLPAGEGLPGKSMG</sequence>
<dbReference type="GO" id="GO:0015105">
    <property type="term" value="F:arsenite transmembrane transporter activity"/>
    <property type="evidence" value="ECO:0007669"/>
    <property type="project" value="TreeGrafter"/>
</dbReference>
<feature type="transmembrane region" description="Helical" evidence="8">
    <location>
        <begin position="29"/>
        <end position="47"/>
    </location>
</feature>
<dbReference type="GO" id="GO:0015104">
    <property type="term" value="F:antimonite transmembrane transporter activity"/>
    <property type="evidence" value="ECO:0007669"/>
    <property type="project" value="TreeGrafter"/>
</dbReference>
<accession>A4J1Z5</accession>
<dbReference type="InterPro" id="IPR038770">
    <property type="entry name" value="Na+/solute_symporter_sf"/>
</dbReference>
<evidence type="ECO:0000313" key="9">
    <source>
        <dbReference type="EMBL" id="ABO49098.1"/>
    </source>
</evidence>
<dbReference type="PANTHER" id="PTHR43057:SF1">
    <property type="entry name" value="ARSENICAL-RESISTANCE PROTEIN 3"/>
    <property type="match status" value="1"/>
</dbReference>